<dbReference type="EMBL" id="JACIJB010000001">
    <property type="protein sequence ID" value="MBB5659521.1"/>
    <property type="molecule type" value="Genomic_DNA"/>
</dbReference>
<name>A0A7W9A190_9CAUL</name>
<proteinExistence type="predicted"/>
<keyword evidence="3" id="KW-1185">Reference proteome</keyword>
<evidence type="ECO:0000313" key="2">
    <source>
        <dbReference type="EMBL" id="MBB5659521.1"/>
    </source>
</evidence>
<feature type="transmembrane region" description="Helical" evidence="1">
    <location>
        <begin position="56"/>
        <end position="77"/>
    </location>
</feature>
<feature type="transmembrane region" description="Helical" evidence="1">
    <location>
        <begin position="137"/>
        <end position="158"/>
    </location>
</feature>
<feature type="transmembrane region" description="Helical" evidence="1">
    <location>
        <begin position="6"/>
        <end position="26"/>
    </location>
</feature>
<keyword evidence="1" id="KW-0472">Membrane</keyword>
<comment type="caution">
    <text evidence="2">The sequence shown here is derived from an EMBL/GenBank/DDBJ whole genome shotgun (WGS) entry which is preliminary data.</text>
</comment>
<evidence type="ECO:0000256" key="1">
    <source>
        <dbReference type="SAM" id="Phobius"/>
    </source>
</evidence>
<feature type="transmembrane region" description="Helical" evidence="1">
    <location>
        <begin position="320"/>
        <end position="341"/>
    </location>
</feature>
<protein>
    <submittedName>
        <fullName evidence="2">Uncharacterized protein</fullName>
    </submittedName>
</protein>
<feature type="transmembrane region" description="Helical" evidence="1">
    <location>
        <begin position="221"/>
        <end position="240"/>
    </location>
</feature>
<keyword evidence="1" id="KW-1133">Transmembrane helix</keyword>
<dbReference type="RefSeq" id="WP_123286519.1">
    <property type="nucleotide sequence ID" value="NZ_JACIJB010000001.1"/>
</dbReference>
<sequence length="370" mass="39967">MPSLAADALLIAFVYAVAFALLRASYQRSGRVWVLRHCIVVPHARRPSQRAYVEGWVGEAVILTIAAAASLIIAYFTPDISLVGILARWWWQALLATLLVVLVVHIYSTTVTRAAVKEGRKPVYCKRLQAAYATYNFYSVCLFGVGAMVLLMLAAQYLSDGASFRAEARVISDIFVLARETAVSGPSPTAGSGDGYVGAMILAESGFGHIALAAKLLQSQFNPLFVFAGLLIGINMLINFTSLKHMFMGEAVVMTAVFTYGPLAIIGAFALAVYMGSYETLLQGVLDNVQAFTPPPATDDWELAQRHAEMVSELANSMNLFGFIRMIAGEGGGFAILAWGVQFALDKISDKKEAAVPLRLPNARFRPNAG</sequence>
<feature type="transmembrane region" description="Helical" evidence="1">
    <location>
        <begin position="89"/>
        <end position="116"/>
    </location>
</feature>
<dbReference type="Proteomes" id="UP000548978">
    <property type="component" value="Unassembled WGS sequence"/>
</dbReference>
<reference evidence="2 3" key="1">
    <citation type="submission" date="2020-08" db="EMBL/GenBank/DDBJ databases">
        <title>Genomic Encyclopedia of Type Strains, Phase IV (KMG-IV): sequencing the most valuable type-strain genomes for metagenomic binning, comparative biology and taxonomic classification.</title>
        <authorList>
            <person name="Goeker M."/>
        </authorList>
    </citation>
    <scope>NUCLEOTIDE SEQUENCE [LARGE SCALE GENOMIC DNA]</scope>
    <source>
        <strain evidence="2 3">DSM 24448</strain>
    </source>
</reference>
<keyword evidence="1" id="KW-0812">Transmembrane</keyword>
<feature type="transmembrane region" description="Helical" evidence="1">
    <location>
        <begin position="252"/>
        <end position="275"/>
    </location>
</feature>
<evidence type="ECO:0000313" key="3">
    <source>
        <dbReference type="Proteomes" id="UP000548978"/>
    </source>
</evidence>
<dbReference type="OrthoDB" id="8478889at2"/>
<dbReference type="AlphaFoldDB" id="A0A7W9A190"/>
<gene>
    <name evidence="2" type="ORF">FHS65_000239</name>
</gene>
<organism evidence="2 3">
    <name type="scientific">Brevundimonas halotolerans</name>
    <dbReference type="NCBI Taxonomy" id="69670"/>
    <lineage>
        <taxon>Bacteria</taxon>
        <taxon>Pseudomonadati</taxon>
        <taxon>Pseudomonadota</taxon>
        <taxon>Alphaproteobacteria</taxon>
        <taxon>Caulobacterales</taxon>
        <taxon>Caulobacteraceae</taxon>
        <taxon>Brevundimonas</taxon>
    </lineage>
</organism>
<accession>A0A7W9A190</accession>